<dbReference type="Gene3D" id="3.40.50.300">
    <property type="entry name" value="P-loop containing nucleotide triphosphate hydrolases"/>
    <property type="match status" value="1"/>
</dbReference>
<dbReference type="GO" id="GO:0006233">
    <property type="term" value="P:dTDP biosynthetic process"/>
    <property type="evidence" value="ECO:0007669"/>
    <property type="project" value="InterPro"/>
</dbReference>
<dbReference type="HAMAP" id="MF_00165">
    <property type="entry name" value="Thymidylate_kinase"/>
    <property type="match status" value="1"/>
</dbReference>
<evidence type="ECO:0000256" key="9">
    <source>
        <dbReference type="ARBA" id="ARBA00029962"/>
    </source>
</evidence>
<organism evidence="14 15">
    <name type="scientific">Kineobactrum sediminis</name>
    <dbReference type="NCBI Taxonomy" id="1905677"/>
    <lineage>
        <taxon>Bacteria</taxon>
        <taxon>Pseudomonadati</taxon>
        <taxon>Pseudomonadota</taxon>
        <taxon>Gammaproteobacteria</taxon>
        <taxon>Cellvibrionales</taxon>
        <taxon>Halieaceae</taxon>
        <taxon>Kineobactrum</taxon>
    </lineage>
</organism>
<evidence type="ECO:0000256" key="3">
    <source>
        <dbReference type="ARBA" id="ARBA00017144"/>
    </source>
</evidence>
<evidence type="ECO:0000313" key="15">
    <source>
        <dbReference type="Proteomes" id="UP000234845"/>
    </source>
</evidence>
<evidence type="ECO:0000256" key="5">
    <source>
        <dbReference type="ARBA" id="ARBA00022727"/>
    </source>
</evidence>
<evidence type="ECO:0000256" key="8">
    <source>
        <dbReference type="ARBA" id="ARBA00022840"/>
    </source>
</evidence>
<evidence type="ECO:0000256" key="1">
    <source>
        <dbReference type="ARBA" id="ARBA00009776"/>
    </source>
</evidence>
<accession>A0A2N5Y169</accession>
<dbReference type="EMBL" id="PKLZ01000008">
    <property type="protein sequence ID" value="PLW82134.1"/>
    <property type="molecule type" value="Genomic_DNA"/>
</dbReference>
<dbReference type="GO" id="GO:0006227">
    <property type="term" value="P:dUDP biosynthetic process"/>
    <property type="evidence" value="ECO:0007669"/>
    <property type="project" value="TreeGrafter"/>
</dbReference>
<comment type="similarity">
    <text evidence="1 12">Belongs to the thymidylate kinase family.</text>
</comment>
<dbReference type="GO" id="GO:0004798">
    <property type="term" value="F:dTMP kinase activity"/>
    <property type="evidence" value="ECO:0007669"/>
    <property type="project" value="UniProtKB-UniRule"/>
</dbReference>
<dbReference type="GO" id="GO:0005524">
    <property type="term" value="F:ATP binding"/>
    <property type="evidence" value="ECO:0007669"/>
    <property type="project" value="UniProtKB-UniRule"/>
</dbReference>
<keyword evidence="7 12" id="KW-0418">Kinase</keyword>
<dbReference type="PANTHER" id="PTHR10344">
    <property type="entry name" value="THYMIDYLATE KINASE"/>
    <property type="match status" value="1"/>
</dbReference>
<comment type="catalytic activity">
    <reaction evidence="10 12">
        <text>dTMP + ATP = dTDP + ADP</text>
        <dbReference type="Rhea" id="RHEA:13517"/>
        <dbReference type="ChEBI" id="CHEBI:30616"/>
        <dbReference type="ChEBI" id="CHEBI:58369"/>
        <dbReference type="ChEBI" id="CHEBI:63528"/>
        <dbReference type="ChEBI" id="CHEBI:456216"/>
        <dbReference type="EC" id="2.7.4.9"/>
    </reaction>
</comment>
<dbReference type="InterPro" id="IPR039430">
    <property type="entry name" value="Thymidylate_kin-like_dom"/>
</dbReference>
<dbReference type="GO" id="GO:0005829">
    <property type="term" value="C:cytosol"/>
    <property type="evidence" value="ECO:0007669"/>
    <property type="project" value="TreeGrafter"/>
</dbReference>
<dbReference type="SUPFAM" id="SSF52540">
    <property type="entry name" value="P-loop containing nucleoside triphosphate hydrolases"/>
    <property type="match status" value="1"/>
</dbReference>
<evidence type="ECO:0000256" key="4">
    <source>
        <dbReference type="ARBA" id="ARBA00022679"/>
    </source>
</evidence>
<dbReference type="PANTHER" id="PTHR10344:SF4">
    <property type="entry name" value="UMP-CMP KINASE 2, MITOCHONDRIAL"/>
    <property type="match status" value="1"/>
</dbReference>
<evidence type="ECO:0000256" key="12">
    <source>
        <dbReference type="HAMAP-Rule" id="MF_00165"/>
    </source>
</evidence>
<dbReference type="Pfam" id="PF02223">
    <property type="entry name" value="Thymidylate_kin"/>
    <property type="match status" value="1"/>
</dbReference>
<proteinExistence type="inferred from homology"/>
<sequence>MQSMRGLFITVEGGEGMGKSTNIACISDYLRARGVDLVVTREPGGTGLGEDVRNALLRVRPEPVAPMAELLLLFAARAQHLQQVILPALEAGQWVLCDRFTDASYAYQSGGRGIDAAVVRALENLVQGELRPDYTLLLDAPVSIGLERARGRGELDRFEQEALDFYQRVRDTYLQLAKESSGRYHLVDASEPLAEVQRQLLVICEELFACWAPRHRELPQRGAPRQ</sequence>
<feature type="binding site" evidence="12">
    <location>
        <begin position="13"/>
        <end position="20"/>
    </location>
    <ligand>
        <name>ATP</name>
        <dbReference type="ChEBI" id="CHEBI:30616"/>
    </ligand>
</feature>
<comment type="function">
    <text evidence="11 12">Phosphorylation of dTMP to form dTDP in both de novo and salvage pathways of dTTP synthesis.</text>
</comment>
<protein>
    <recommendedName>
        <fullName evidence="3 12">Thymidylate kinase</fullName>
        <ecNumber evidence="2 12">2.7.4.9</ecNumber>
    </recommendedName>
    <alternativeName>
        <fullName evidence="9 12">dTMP kinase</fullName>
    </alternativeName>
</protein>
<evidence type="ECO:0000256" key="6">
    <source>
        <dbReference type="ARBA" id="ARBA00022741"/>
    </source>
</evidence>
<dbReference type="Proteomes" id="UP000234845">
    <property type="component" value="Unassembled WGS sequence"/>
</dbReference>
<dbReference type="GO" id="GO:0006235">
    <property type="term" value="P:dTTP biosynthetic process"/>
    <property type="evidence" value="ECO:0007669"/>
    <property type="project" value="UniProtKB-UniRule"/>
</dbReference>
<dbReference type="InterPro" id="IPR027417">
    <property type="entry name" value="P-loop_NTPase"/>
</dbReference>
<dbReference type="InterPro" id="IPR018094">
    <property type="entry name" value="Thymidylate_kinase"/>
</dbReference>
<dbReference type="AlphaFoldDB" id="A0A2N5Y169"/>
<evidence type="ECO:0000256" key="10">
    <source>
        <dbReference type="ARBA" id="ARBA00048743"/>
    </source>
</evidence>
<feature type="domain" description="Thymidylate kinase-like" evidence="13">
    <location>
        <begin position="11"/>
        <end position="199"/>
    </location>
</feature>
<dbReference type="CDD" id="cd01672">
    <property type="entry name" value="TMPK"/>
    <property type="match status" value="1"/>
</dbReference>
<keyword evidence="8 12" id="KW-0067">ATP-binding</keyword>
<dbReference type="FunFam" id="3.40.50.300:FF:000225">
    <property type="entry name" value="Thymidylate kinase"/>
    <property type="match status" value="1"/>
</dbReference>
<dbReference type="EC" id="2.7.4.9" evidence="2 12"/>
<evidence type="ECO:0000259" key="13">
    <source>
        <dbReference type="Pfam" id="PF02223"/>
    </source>
</evidence>
<reference evidence="15" key="1">
    <citation type="submission" date="2017-11" db="EMBL/GenBank/DDBJ databases">
        <title>The draft genome sequence of Chromatocurvus sp. F02.</title>
        <authorList>
            <person name="Du Z.-J."/>
            <person name="Chang Y.-Q."/>
        </authorList>
    </citation>
    <scope>NUCLEOTIDE SEQUENCE [LARGE SCALE GENOMIC DNA]</scope>
    <source>
        <strain evidence="15">F02</strain>
    </source>
</reference>
<gene>
    <name evidence="12" type="primary">tmk</name>
    <name evidence="14" type="ORF">CWI75_10085</name>
</gene>
<evidence type="ECO:0000256" key="11">
    <source>
        <dbReference type="ARBA" id="ARBA00057735"/>
    </source>
</evidence>
<evidence type="ECO:0000256" key="7">
    <source>
        <dbReference type="ARBA" id="ARBA00022777"/>
    </source>
</evidence>
<name>A0A2N5Y169_9GAMM</name>
<evidence type="ECO:0000256" key="2">
    <source>
        <dbReference type="ARBA" id="ARBA00012980"/>
    </source>
</evidence>
<keyword evidence="4 12" id="KW-0808">Transferase</keyword>
<dbReference type="OrthoDB" id="9774907at2"/>
<keyword evidence="5 12" id="KW-0545">Nucleotide biosynthesis</keyword>
<evidence type="ECO:0000313" key="14">
    <source>
        <dbReference type="EMBL" id="PLW82134.1"/>
    </source>
</evidence>
<keyword evidence="15" id="KW-1185">Reference proteome</keyword>
<keyword evidence="6 12" id="KW-0547">Nucleotide-binding</keyword>
<comment type="caution">
    <text evidence="14">The sequence shown here is derived from an EMBL/GenBank/DDBJ whole genome shotgun (WGS) entry which is preliminary data.</text>
</comment>
<dbReference type="NCBIfam" id="TIGR00041">
    <property type="entry name" value="DTMP_kinase"/>
    <property type="match status" value="1"/>
</dbReference>